<dbReference type="EMBL" id="LR134162">
    <property type="protein sequence ID" value="VEB00186.1"/>
    <property type="molecule type" value="Genomic_DNA"/>
</dbReference>
<evidence type="ECO:0000313" key="2">
    <source>
        <dbReference type="Proteomes" id="UP000282433"/>
    </source>
</evidence>
<dbReference type="AlphaFoldDB" id="A0A447RK67"/>
<protein>
    <submittedName>
        <fullName evidence="1">Uncharacterized protein</fullName>
    </submittedName>
</protein>
<sequence>MIRTQLQAVSTTTGAGKLFAQLAINIVIRHMANGLLYIACLFRDFCLTFCCGDGSGGILFGTLLIGFGFCLTGPASVANTERTSYNRQQKQLPDQ</sequence>
<reference evidence="1 2" key="1">
    <citation type="submission" date="2018-12" db="EMBL/GenBank/DDBJ databases">
        <authorList>
            <consortium name="Pathogen Informatics"/>
        </authorList>
    </citation>
    <scope>NUCLEOTIDE SEQUENCE [LARGE SCALE GENOMIC DNA]</scope>
    <source>
        <strain evidence="1 2">NCTC13635</strain>
    </source>
</reference>
<accession>A0A447RK67</accession>
<gene>
    <name evidence="1" type="ORF">NCTC13635_01108</name>
</gene>
<evidence type="ECO:0000313" key="1">
    <source>
        <dbReference type="EMBL" id="VEB00186.1"/>
    </source>
</evidence>
<dbReference type="Proteomes" id="UP000282433">
    <property type="component" value="Chromosome"/>
</dbReference>
<organism evidence="1 2">
    <name type="scientific">Klebsiella pneumoniae</name>
    <dbReference type="NCBI Taxonomy" id="573"/>
    <lineage>
        <taxon>Bacteria</taxon>
        <taxon>Pseudomonadati</taxon>
        <taxon>Pseudomonadota</taxon>
        <taxon>Gammaproteobacteria</taxon>
        <taxon>Enterobacterales</taxon>
        <taxon>Enterobacteriaceae</taxon>
        <taxon>Klebsiella/Raoultella group</taxon>
        <taxon>Klebsiella</taxon>
        <taxon>Klebsiella pneumoniae complex</taxon>
    </lineage>
</organism>
<proteinExistence type="predicted"/>
<name>A0A447RK67_KLEPN</name>